<dbReference type="Proteomes" id="UP000214365">
    <property type="component" value="Unassembled WGS sequence"/>
</dbReference>
<proteinExistence type="predicted"/>
<comment type="caution">
    <text evidence="2">The sequence shown here is derived from an EMBL/GenBank/DDBJ whole genome shotgun (WGS) entry which is preliminary data.</text>
</comment>
<keyword evidence="3" id="KW-1185">Reference proteome</keyword>
<reference evidence="2 3" key="1">
    <citation type="submission" date="2015-06" db="EMBL/GenBank/DDBJ databases">
        <title>Talaromyces atroroseus IBT 11181 draft genome.</title>
        <authorList>
            <person name="Rasmussen K.B."/>
            <person name="Rasmussen S."/>
            <person name="Petersen B."/>
            <person name="Sicheritz-Ponten T."/>
            <person name="Mortensen U.H."/>
            <person name="Thrane U."/>
        </authorList>
    </citation>
    <scope>NUCLEOTIDE SEQUENCE [LARGE SCALE GENOMIC DNA]</scope>
    <source>
        <strain evidence="2 3">IBT 11181</strain>
    </source>
</reference>
<feature type="region of interest" description="Disordered" evidence="1">
    <location>
        <begin position="59"/>
        <end position="79"/>
    </location>
</feature>
<feature type="compositionally biased region" description="Polar residues" evidence="1">
    <location>
        <begin position="366"/>
        <end position="378"/>
    </location>
</feature>
<accession>A0A225AEJ5</accession>
<evidence type="ECO:0000313" key="3">
    <source>
        <dbReference type="Proteomes" id="UP000214365"/>
    </source>
</evidence>
<feature type="compositionally biased region" description="Low complexity" evidence="1">
    <location>
        <begin position="401"/>
        <end position="416"/>
    </location>
</feature>
<sequence>MESNNLPDIVRQLSETELQQLLIYILNRLPFPLTNDSIQLALRGLLARASDKELSKILPNAPSSISKTNAKPSTTSEQPKDIRIKSAVSVLRNVTAIDTFDKYEDPGSFWVREVTILDNFSPTDEPIVRYERLRKAKSKAKEEGIIVEQLLFLLQIHERDNVLELYKARNNEATTFGGRKESNAYLADTHDLDTDQVRKLVKGWNKLISLMQRHGPGVALRLGGGISTWVNMTSKECTAMEIYLKRYRPEVLQSRSLDLKAAGFLRSGLSRAGMVDDVDGLRRTKLGSIILQYTEMEDDRQNTRVDEDTEDEEAVEEDAQHDEAVDEDPEYSEAVSKIFSILRSKQLSSEAQFSSTEEQPDGECSIPQTNTPGQNQSTRTHKRSHENSQNAPGSKRRRVGVCRTGTGAAAITTCGANKDGEDEEEDDSNFNPPQSSRESISADDRSARASIIPEVITHDSDAAHTEYVTALSPSRSQQPVSSLSILESRGRNRLRQTEPVCAQSCTQLDNIDDELFCDVGGYDDTVEVSLSNSSEATHRVNDGTTHVAQILAHMSDDCNSALRTITSEESVAYLNDEFSNADSHTTDSSKTLRDQRPMSIVSDTPVETTRSSMNTGHAQPLHSLSQEDTYVPLVAAGCASEIGVSSDDLLEANTDTVIDTTQQSTSVQTHLGAFESDQECHPDYNTHFKFDTFNFLDHDYTQFNLDTFNFLDHDYTQFNLDTFNFQDDDSTQMQTPIASYL</sequence>
<organism evidence="2 3">
    <name type="scientific">Talaromyces atroroseus</name>
    <dbReference type="NCBI Taxonomy" id="1441469"/>
    <lineage>
        <taxon>Eukaryota</taxon>
        <taxon>Fungi</taxon>
        <taxon>Dikarya</taxon>
        <taxon>Ascomycota</taxon>
        <taxon>Pezizomycotina</taxon>
        <taxon>Eurotiomycetes</taxon>
        <taxon>Eurotiomycetidae</taxon>
        <taxon>Eurotiales</taxon>
        <taxon>Trichocomaceae</taxon>
        <taxon>Talaromyces</taxon>
        <taxon>Talaromyces sect. Trachyspermi</taxon>
    </lineage>
</organism>
<dbReference type="RefSeq" id="XP_020115409.1">
    <property type="nucleotide sequence ID" value="XM_020265364.1"/>
</dbReference>
<name>A0A225AEJ5_TALAT</name>
<feature type="region of interest" description="Disordered" evidence="1">
    <location>
        <begin position="297"/>
        <end position="333"/>
    </location>
</feature>
<gene>
    <name evidence="2" type="ORF">UA08_09439</name>
</gene>
<feature type="compositionally biased region" description="Acidic residues" evidence="1">
    <location>
        <begin position="307"/>
        <end position="331"/>
    </location>
</feature>
<dbReference type="EMBL" id="LFMY01000023">
    <property type="protein sequence ID" value="OKL55288.1"/>
    <property type="molecule type" value="Genomic_DNA"/>
</dbReference>
<dbReference type="OrthoDB" id="10302974at2759"/>
<evidence type="ECO:0000256" key="1">
    <source>
        <dbReference type="SAM" id="MobiDB-lite"/>
    </source>
</evidence>
<dbReference type="GeneID" id="31009195"/>
<evidence type="ECO:0000313" key="2">
    <source>
        <dbReference type="EMBL" id="OKL55288.1"/>
    </source>
</evidence>
<feature type="compositionally biased region" description="Polar residues" evidence="1">
    <location>
        <begin position="61"/>
        <end position="77"/>
    </location>
</feature>
<protein>
    <submittedName>
        <fullName evidence="2">Uncharacterized protein</fullName>
    </submittedName>
</protein>
<feature type="region of interest" description="Disordered" evidence="1">
    <location>
        <begin position="350"/>
        <end position="446"/>
    </location>
</feature>
<dbReference type="AlphaFoldDB" id="A0A225AEJ5"/>